<dbReference type="Proteomes" id="UP001304671">
    <property type="component" value="Unassembled WGS sequence"/>
</dbReference>
<dbReference type="RefSeq" id="WP_323249297.1">
    <property type="nucleotide sequence ID" value="NZ_JAYFUL010000015.1"/>
</dbReference>
<feature type="domain" description="HTH LytTR-type" evidence="1">
    <location>
        <begin position="9"/>
        <end position="103"/>
    </location>
</feature>
<dbReference type="SMART" id="SM00850">
    <property type="entry name" value="LytTR"/>
    <property type="match status" value="1"/>
</dbReference>
<dbReference type="PROSITE" id="PS50930">
    <property type="entry name" value="HTH_LYTTR"/>
    <property type="match status" value="1"/>
</dbReference>
<dbReference type="InterPro" id="IPR046947">
    <property type="entry name" value="LytR-like"/>
</dbReference>
<dbReference type="InterPro" id="IPR007492">
    <property type="entry name" value="LytTR_DNA-bd_dom"/>
</dbReference>
<name>A0ABU5QNR4_9BACT</name>
<dbReference type="Pfam" id="PF04397">
    <property type="entry name" value="LytTR"/>
    <property type="match status" value="1"/>
</dbReference>
<dbReference type="PANTHER" id="PTHR37299">
    <property type="entry name" value="TRANSCRIPTIONAL REGULATOR-RELATED"/>
    <property type="match status" value="1"/>
</dbReference>
<evidence type="ECO:0000313" key="3">
    <source>
        <dbReference type="Proteomes" id="UP001304671"/>
    </source>
</evidence>
<reference evidence="2 3" key="1">
    <citation type="submission" date="2023-12" db="EMBL/GenBank/DDBJ databases">
        <title>Novel species of the genus Arcicella isolated from rivers.</title>
        <authorList>
            <person name="Lu H."/>
        </authorList>
    </citation>
    <scope>NUCLEOTIDE SEQUENCE [LARGE SCALE GENOMIC DNA]</scope>
    <source>
        <strain evidence="2 3">LMG 21963</strain>
    </source>
</reference>
<dbReference type="Gene3D" id="2.40.50.1020">
    <property type="entry name" value="LytTr DNA-binding domain"/>
    <property type="match status" value="1"/>
</dbReference>
<comment type="caution">
    <text evidence="2">The sequence shown here is derived from an EMBL/GenBank/DDBJ whole genome shotgun (WGS) entry which is preliminary data.</text>
</comment>
<accession>A0ABU5QNR4</accession>
<dbReference type="PANTHER" id="PTHR37299:SF1">
    <property type="entry name" value="STAGE 0 SPORULATION PROTEIN A HOMOLOG"/>
    <property type="match status" value="1"/>
</dbReference>
<organism evidence="2 3">
    <name type="scientific">Arcicella aquatica</name>
    <dbReference type="NCBI Taxonomy" id="217141"/>
    <lineage>
        <taxon>Bacteria</taxon>
        <taxon>Pseudomonadati</taxon>
        <taxon>Bacteroidota</taxon>
        <taxon>Cytophagia</taxon>
        <taxon>Cytophagales</taxon>
        <taxon>Flectobacillaceae</taxon>
        <taxon>Arcicella</taxon>
    </lineage>
</organism>
<protein>
    <submittedName>
        <fullName evidence="2">LytTR family DNA-binding domain-containing protein</fullName>
    </submittedName>
</protein>
<dbReference type="GO" id="GO:0003677">
    <property type="term" value="F:DNA binding"/>
    <property type="evidence" value="ECO:0007669"/>
    <property type="project" value="UniProtKB-KW"/>
</dbReference>
<dbReference type="EMBL" id="JAYFUL010000015">
    <property type="protein sequence ID" value="MEA5258304.1"/>
    <property type="molecule type" value="Genomic_DNA"/>
</dbReference>
<evidence type="ECO:0000313" key="2">
    <source>
        <dbReference type="EMBL" id="MEA5258304.1"/>
    </source>
</evidence>
<proteinExistence type="predicted"/>
<gene>
    <name evidence="2" type="ORF">VB264_10975</name>
</gene>
<evidence type="ECO:0000259" key="1">
    <source>
        <dbReference type="PROSITE" id="PS50930"/>
    </source>
</evidence>
<keyword evidence="3" id="KW-1185">Reference proteome</keyword>
<keyword evidence="2" id="KW-0238">DNA-binding</keyword>
<sequence>MIPQHILPIQFKLGKRATFFANEIIFFEGEINYTRIHFAFGKSKVIAKTLSKVEGKVNTDSFLRINRKYLVNQKFIREVDNYELILLDGRTLPISRRKRFLLD</sequence>